<name>A0ABQ7QR99_PLUXY</name>
<organism evidence="2 3">
    <name type="scientific">Plutella xylostella</name>
    <name type="common">Diamondback moth</name>
    <name type="synonym">Plutella maculipennis</name>
    <dbReference type="NCBI Taxonomy" id="51655"/>
    <lineage>
        <taxon>Eukaryota</taxon>
        <taxon>Metazoa</taxon>
        <taxon>Ecdysozoa</taxon>
        <taxon>Arthropoda</taxon>
        <taxon>Hexapoda</taxon>
        <taxon>Insecta</taxon>
        <taxon>Pterygota</taxon>
        <taxon>Neoptera</taxon>
        <taxon>Endopterygota</taxon>
        <taxon>Lepidoptera</taxon>
        <taxon>Glossata</taxon>
        <taxon>Ditrysia</taxon>
        <taxon>Yponomeutoidea</taxon>
        <taxon>Plutellidae</taxon>
        <taxon>Plutella</taxon>
    </lineage>
</organism>
<keyword evidence="3" id="KW-1185">Reference proteome</keyword>
<dbReference type="EMBL" id="JAHIBW010000010">
    <property type="protein sequence ID" value="KAG7307593.1"/>
    <property type="molecule type" value="Genomic_DNA"/>
</dbReference>
<evidence type="ECO:0008006" key="4">
    <source>
        <dbReference type="Google" id="ProtNLM"/>
    </source>
</evidence>
<keyword evidence="1" id="KW-0732">Signal</keyword>
<protein>
    <recommendedName>
        <fullName evidence="4">Salivary secreted peptide</fullName>
    </recommendedName>
</protein>
<comment type="caution">
    <text evidence="2">The sequence shown here is derived from an EMBL/GenBank/DDBJ whole genome shotgun (WGS) entry which is preliminary data.</text>
</comment>
<accession>A0ABQ7QR99</accession>
<sequence length="109" mass="12091">MKLSIVLGVFLLCLGVSLASDLMVGTSYNNRLVYQQKAEYMAFPFKKRVKTVFYSDPTQQIIKGVIARDLDHTEAVATVIAGGVGTPYVNIRLKSQRGTALNYQIEIYA</sequence>
<gene>
    <name evidence="2" type="ORF">JYU34_007814</name>
</gene>
<reference evidence="2 3" key="1">
    <citation type="submission" date="2021-06" db="EMBL/GenBank/DDBJ databases">
        <title>A haploid diamondback moth (Plutella xylostella L.) genome assembly resolves 31 chromosomes and identifies a diamide resistance mutation.</title>
        <authorList>
            <person name="Ward C.M."/>
            <person name="Perry K.D."/>
            <person name="Baker G."/>
            <person name="Powis K."/>
            <person name="Heckel D.G."/>
            <person name="Baxter S.W."/>
        </authorList>
    </citation>
    <scope>NUCLEOTIDE SEQUENCE [LARGE SCALE GENOMIC DNA]</scope>
    <source>
        <strain evidence="2 3">LV</strain>
        <tissue evidence="2">Single pupa</tissue>
    </source>
</reference>
<feature type="chain" id="PRO_5046263541" description="Salivary secreted peptide" evidence="1">
    <location>
        <begin position="20"/>
        <end position="109"/>
    </location>
</feature>
<proteinExistence type="predicted"/>
<dbReference type="Pfam" id="PF15868">
    <property type="entry name" value="MBF2"/>
    <property type="match status" value="1"/>
</dbReference>
<evidence type="ECO:0000313" key="2">
    <source>
        <dbReference type="EMBL" id="KAG7307593.1"/>
    </source>
</evidence>
<dbReference type="Proteomes" id="UP000823941">
    <property type="component" value="Chromosome 10"/>
</dbReference>
<evidence type="ECO:0000256" key="1">
    <source>
        <dbReference type="SAM" id="SignalP"/>
    </source>
</evidence>
<dbReference type="InterPro" id="IPR031734">
    <property type="entry name" value="MBF2"/>
</dbReference>
<feature type="signal peptide" evidence="1">
    <location>
        <begin position="1"/>
        <end position="19"/>
    </location>
</feature>
<evidence type="ECO:0000313" key="3">
    <source>
        <dbReference type="Proteomes" id="UP000823941"/>
    </source>
</evidence>